<name>A0A251RWZ3_HELAN</name>
<dbReference type="GO" id="GO:0003724">
    <property type="term" value="F:RNA helicase activity"/>
    <property type="evidence" value="ECO:0007669"/>
    <property type="project" value="UniProtKB-EC"/>
</dbReference>
<dbReference type="EC" id="3.6.4.13" evidence="1"/>
<keyword evidence="1" id="KW-0067">ATP-binding</keyword>
<proteinExistence type="predicted"/>
<organism evidence="2 3">
    <name type="scientific">Helianthus annuus</name>
    <name type="common">Common sunflower</name>
    <dbReference type="NCBI Taxonomy" id="4232"/>
    <lineage>
        <taxon>Eukaryota</taxon>
        <taxon>Viridiplantae</taxon>
        <taxon>Streptophyta</taxon>
        <taxon>Embryophyta</taxon>
        <taxon>Tracheophyta</taxon>
        <taxon>Spermatophyta</taxon>
        <taxon>Magnoliopsida</taxon>
        <taxon>eudicotyledons</taxon>
        <taxon>Gunneridae</taxon>
        <taxon>Pentapetalae</taxon>
        <taxon>asterids</taxon>
        <taxon>campanulids</taxon>
        <taxon>Asterales</taxon>
        <taxon>Asteraceae</taxon>
        <taxon>Asteroideae</taxon>
        <taxon>Heliantheae alliance</taxon>
        <taxon>Heliantheae</taxon>
        <taxon>Helianthus</taxon>
    </lineage>
</organism>
<keyword evidence="1" id="KW-0347">Helicase</keyword>
<reference evidence="1" key="3">
    <citation type="submission" date="2020-06" db="EMBL/GenBank/DDBJ databases">
        <title>Helianthus annuus Genome sequencing and assembly Release 2.</title>
        <authorList>
            <person name="Gouzy J."/>
            <person name="Langlade N."/>
            <person name="Munos S."/>
        </authorList>
    </citation>
    <scope>NUCLEOTIDE SEQUENCE</scope>
    <source>
        <tissue evidence="1">Leaves</tissue>
    </source>
</reference>
<reference evidence="2" key="2">
    <citation type="submission" date="2017-02" db="EMBL/GenBank/DDBJ databases">
        <title>Sunflower complete genome.</title>
        <authorList>
            <person name="Langlade N."/>
            <person name="Munos S."/>
        </authorList>
    </citation>
    <scope>NUCLEOTIDE SEQUENCE [LARGE SCALE GENOMIC DNA]</scope>
    <source>
        <tissue evidence="2">Leaves</tissue>
    </source>
</reference>
<gene>
    <name evidence="2" type="ORF">HannXRQ_Chr16g0504491</name>
    <name evidence="1" type="ORF">HanXRQr2_Chr16g0731851</name>
</gene>
<protein>
    <submittedName>
        <fullName evidence="2">Putative P-loop containing nucleoside triphosphate hydrolase</fullName>
    </submittedName>
    <submittedName>
        <fullName evidence="1">RNA helicase</fullName>
        <ecNumber evidence="1">3.6.4.13</ecNumber>
    </submittedName>
</protein>
<dbReference type="EMBL" id="CM007905">
    <property type="protein sequence ID" value="OTF90884.1"/>
    <property type="molecule type" value="Genomic_DNA"/>
</dbReference>
<dbReference type="InParanoid" id="A0A251RWZ3"/>
<dbReference type="AlphaFoldDB" id="A0A251RWZ3"/>
<dbReference type="GO" id="GO:0016787">
    <property type="term" value="F:hydrolase activity"/>
    <property type="evidence" value="ECO:0007669"/>
    <property type="project" value="UniProtKB-KW"/>
</dbReference>
<evidence type="ECO:0000313" key="1">
    <source>
        <dbReference type="EMBL" id="KAF5758666.1"/>
    </source>
</evidence>
<dbReference type="STRING" id="4232.A0A251RWZ3"/>
<accession>A0A251RWZ3</accession>
<keyword evidence="2" id="KW-0378">Hydrolase</keyword>
<keyword evidence="1" id="KW-0547">Nucleotide-binding</keyword>
<reference evidence="1 3" key="1">
    <citation type="journal article" date="2017" name="Nature">
        <title>The sunflower genome provides insights into oil metabolism, flowering and Asterid evolution.</title>
        <authorList>
            <person name="Badouin H."/>
            <person name="Gouzy J."/>
            <person name="Grassa C.J."/>
            <person name="Murat F."/>
            <person name="Staton S.E."/>
            <person name="Cottret L."/>
            <person name="Lelandais-Briere C."/>
            <person name="Owens G.L."/>
            <person name="Carrere S."/>
            <person name="Mayjonade B."/>
            <person name="Legrand L."/>
            <person name="Gill N."/>
            <person name="Kane N.C."/>
            <person name="Bowers J.E."/>
            <person name="Hubner S."/>
            <person name="Bellec A."/>
            <person name="Berard A."/>
            <person name="Berges H."/>
            <person name="Blanchet N."/>
            <person name="Boniface M.C."/>
            <person name="Brunel D."/>
            <person name="Catrice O."/>
            <person name="Chaidir N."/>
            <person name="Claudel C."/>
            <person name="Donnadieu C."/>
            <person name="Faraut T."/>
            <person name="Fievet G."/>
            <person name="Helmstetter N."/>
            <person name="King M."/>
            <person name="Knapp S.J."/>
            <person name="Lai Z."/>
            <person name="Le Paslier M.C."/>
            <person name="Lippi Y."/>
            <person name="Lorenzon L."/>
            <person name="Mandel J.R."/>
            <person name="Marage G."/>
            <person name="Marchand G."/>
            <person name="Marquand E."/>
            <person name="Bret-Mestries E."/>
            <person name="Morien E."/>
            <person name="Nambeesan S."/>
            <person name="Nguyen T."/>
            <person name="Pegot-Espagnet P."/>
            <person name="Pouilly N."/>
            <person name="Raftis F."/>
            <person name="Sallet E."/>
            <person name="Schiex T."/>
            <person name="Thomas J."/>
            <person name="Vandecasteele C."/>
            <person name="Vares D."/>
            <person name="Vear F."/>
            <person name="Vautrin S."/>
            <person name="Crespi M."/>
            <person name="Mangin B."/>
            <person name="Burke J.M."/>
            <person name="Salse J."/>
            <person name="Munos S."/>
            <person name="Vincourt P."/>
            <person name="Rieseberg L.H."/>
            <person name="Langlade N.B."/>
        </authorList>
    </citation>
    <scope>NUCLEOTIDE SEQUENCE [LARGE SCALE GENOMIC DNA]</scope>
    <source>
        <strain evidence="3">cv. SF193</strain>
        <tissue evidence="1">Leaves</tissue>
    </source>
</reference>
<evidence type="ECO:0000313" key="3">
    <source>
        <dbReference type="Proteomes" id="UP000215914"/>
    </source>
</evidence>
<evidence type="ECO:0000313" key="2">
    <source>
        <dbReference type="EMBL" id="OTF90884.1"/>
    </source>
</evidence>
<dbReference type="Proteomes" id="UP000215914">
    <property type="component" value="Chromosome 16"/>
</dbReference>
<dbReference type="EMBL" id="MNCJ02000331">
    <property type="protein sequence ID" value="KAF5758666.1"/>
    <property type="molecule type" value="Genomic_DNA"/>
</dbReference>
<sequence>MHECELAEHVVGLMCHLASCQFRWRIADCPDDAASYIHRGCSTARYDSVQRPVLFLLHTEMKMLERLQEKKIPVQFDKCCNFNLQQPKTKRMQSCPGMLAALLAKYTDL</sequence>
<dbReference type="Gramene" id="mRNA:HanXRQr2_Chr16g0731851">
    <property type="protein sequence ID" value="mRNA:HanXRQr2_Chr16g0731851"/>
    <property type="gene ID" value="HanXRQr2_Chr16g0731851"/>
</dbReference>
<keyword evidence="3" id="KW-1185">Reference proteome</keyword>